<feature type="coiled-coil region" evidence="1">
    <location>
        <begin position="748"/>
        <end position="782"/>
    </location>
</feature>
<feature type="compositionally biased region" description="Basic residues" evidence="2">
    <location>
        <begin position="447"/>
        <end position="458"/>
    </location>
</feature>
<feature type="region of interest" description="Disordered" evidence="2">
    <location>
        <begin position="1"/>
        <end position="64"/>
    </location>
</feature>
<dbReference type="Pfam" id="PF18758">
    <property type="entry name" value="KDZ"/>
    <property type="match status" value="1"/>
</dbReference>
<evidence type="ECO:0000256" key="1">
    <source>
        <dbReference type="SAM" id="Coils"/>
    </source>
</evidence>
<evidence type="ECO:0000259" key="3">
    <source>
        <dbReference type="Pfam" id="PF18802"/>
    </source>
</evidence>
<dbReference type="InterPro" id="IPR041320">
    <property type="entry name" value="CxC1"/>
</dbReference>
<gene>
    <name evidence="4" type="ORF">R3P38DRAFT_2573728</name>
</gene>
<keyword evidence="1" id="KW-0175">Coiled coil</keyword>
<evidence type="ECO:0000313" key="5">
    <source>
        <dbReference type="Proteomes" id="UP001362999"/>
    </source>
</evidence>
<organism evidence="4 5">
    <name type="scientific">Favolaschia claudopus</name>
    <dbReference type="NCBI Taxonomy" id="2862362"/>
    <lineage>
        <taxon>Eukaryota</taxon>
        <taxon>Fungi</taxon>
        <taxon>Dikarya</taxon>
        <taxon>Basidiomycota</taxon>
        <taxon>Agaricomycotina</taxon>
        <taxon>Agaricomycetes</taxon>
        <taxon>Agaricomycetidae</taxon>
        <taxon>Agaricales</taxon>
        <taxon>Marasmiineae</taxon>
        <taxon>Mycenaceae</taxon>
        <taxon>Favolaschia</taxon>
    </lineage>
</organism>
<sequence length="1076" mass="122510">MAKISRRARAKASAGVEAAASSPSTYKLQRGPPVPNPRRKPTLKTPRRDVLLGNGRTLVQPHVLPKKKLPRINFSASSETERNATDNFDPSASSSHPDAYHISFLHDQTDHGTYQRKKITQSTRWQEEVLPLLVPVLATLLQETKSLRDLHSTGRSPRDSSCNCPGRNLKVTIVRWASMEDVHLFVCPCAPAPVQLMRLGAFGSSPVHPSLAVDLHVLEFFRNLFLQVSPNTAAVSKTLEHVLSEMGFQLDHENSLRRRFGNCLSWYTYLRNLLKHHYAQKIELARDEVVGPRQPPSMEEPRGRSPTRSGNREASSSATPTPRAPRRSSSSSSSSRSTSPPARTRKRRRSPSRSPSPAPQSKDTPFPEPQARERPSEYLRRRCPLCFGNLKHDPTQKFDVPACTDACFGQKHNLTNAIDALKAFPDTRFISEDVLARMEEYVDSQRKPSRRRTKKPRHNKEDEEEDDYDSAGQKLPRSVLDACEASFKAADEKRVKASTKFFDNTGLMALVCRHDNVLFLANMKSAGEKQFYVLALIETLFQHLPTDIRVGLLYDVVCILERSCLKWGFLERYMDRLEFAVSVFHAFGHEWACQLVYHPRKRVGFGFTDGEGCERFWKSIKHLIAHLRISGYYNRLYTLDAQITHNDEQNLFRAGEWLLRRYRRCMKKRREAAEKLRLSGKSPTELREQFALQVKAQTKPLARQKKTNGEKFVNSIIIQRSVVETRTARVEDLTAEFLAAASAENPSAAVLDTELREAREGLRKAKETLRKKEQALGLANREDLRALAKSEYMRELMNAQALLLRTRARLRTRKFELDAVERSFRRLLSQTKLHAHTESAVKRREPTISKLAARYNKACQKVAKLIKDGKAPPHALAPSEIPPGGLWKLDVDDVVFQDIAFDDDEAEAPPLWLSDDNVRDGIKALLELDRCDEEDARLLREKIAMREWFAEEWEVIQRAVDSAESDVDKYHFKLHQTKLLRLCSVWDKAAPDLGEDKSLLRAWGPSAIELAQCRLRAHCAARGEDDDDSDDGGEPVEVDGEEEEYEVLETLERADSYRNEAVDHDDVLEDMDFFAD</sequence>
<evidence type="ECO:0000313" key="4">
    <source>
        <dbReference type="EMBL" id="KAK6988155.1"/>
    </source>
</evidence>
<feature type="compositionally biased region" description="Polar residues" evidence="2">
    <location>
        <begin position="85"/>
        <end position="96"/>
    </location>
</feature>
<feature type="domain" description="CxC1-like cysteine cluster associated with KDZ transposases" evidence="3">
    <location>
        <begin position="159"/>
        <end position="239"/>
    </location>
</feature>
<proteinExistence type="predicted"/>
<accession>A0AAV9ZNS5</accession>
<dbReference type="AlphaFoldDB" id="A0AAV9ZNS5"/>
<feature type="region of interest" description="Disordered" evidence="2">
    <location>
        <begin position="287"/>
        <end position="376"/>
    </location>
</feature>
<keyword evidence="5" id="KW-1185">Reference proteome</keyword>
<feature type="compositionally biased region" description="Acidic residues" evidence="2">
    <location>
        <begin position="1024"/>
        <end position="1045"/>
    </location>
</feature>
<dbReference type="Proteomes" id="UP001362999">
    <property type="component" value="Unassembled WGS sequence"/>
</dbReference>
<feature type="compositionally biased region" description="Low complexity" evidence="2">
    <location>
        <begin position="314"/>
        <end position="342"/>
    </location>
</feature>
<feature type="region of interest" description="Disordered" evidence="2">
    <location>
        <begin position="441"/>
        <end position="472"/>
    </location>
</feature>
<feature type="compositionally biased region" description="Low complexity" evidence="2">
    <location>
        <begin position="11"/>
        <end position="24"/>
    </location>
</feature>
<dbReference type="InterPro" id="IPR040521">
    <property type="entry name" value="KDZ"/>
</dbReference>
<name>A0AAV9ZNS5_9AGAR</name>
<feature type="compositionally biased region" description="Basic residues" evidence="2">
    <location>
        <begin position="1"/>
        <end position="10"/>
    </location>
</feature>
<reference evidence="4 5" key="1">
    <citation type="journal article" date="2024" name="J Genomics">
        <title>Draft genome sequencing and assembly of Favolaschia claudopus CIRM-BRFM 2984 isolated from oak limbs.</title>
        <authorList>
            <person name="Navarro D."/>
            <person name="Drula E."/>
            <person name="Chaduli D."/>
            <person name="Cazenave R."/>
            <person name="Ahrendt S."/>
            <person name="Wang J."/>
            <person name="Lipzen A."/>
            <person name="Daum C."/>
            <person name="Barry K."/>
            <person name="Grigoriev I.V."/>
            <person name="Favel A."/>
            <person name="Rosso M.N."/>
            <person name="Martin F."/>
        </authorList>
    </citation>
    <scope>NUCLEOTIDE SEQUENCE [LARGE SCALE GENOMIC DNA]</scope>
    <source>
        <strain evidence="4 5">CIRM-BRFM 2984</strain>
    </source>
</reference>
<protein>
    <recommendedName>
        <fullName evidence="3">CxC1-like cysteine cluster associated with KDZ transposases domain-containing protein</fullName>
    </recommendedName>
</protein>
<dbReference type="Pfam" id="PF18802">
    <property type="entry name" value="CxC1"/>
    <property type="match status" value="1"/>
</dbReference>
<evidence type="ECO:0000256" key="2">
    <source>
        <dbReference type="SAM" id="MobiDB-lite"/>
    </source>
</evidence>
<dbReference type="EMBL" id="JAWWNJ010000125">
    <property type="protein sequence ID" value="KAK6988155.1"/>
    <property type="molecule type" value="Genomic_DNA"/>
</dbReference>
<comment type="caution">
    <text evidence="4">The sequence shown here is derived from an EMBL/GenBank/DDBJ whole genome shotgun (WGS) entry which is preliminary data.</text>
</comment>
<feature type="region of interest" description="Disordered" evidence="2">
    <location>
        <begin position="1021"/>
        <end position="1045"/>
    </location>
</feature>
<dbReference type="PANTHER" id="PTHR33096:SF1">
    <property type="entry name" value="CXC1-LIKE CYSTEINE CLUSTER ASSOCIATED WITH KDZ TRANSPOSASES DOMAIN-CONTAINING PROTEIN"/>
    <property type="match status" value="1"/>
</dbReference>
<feature type="region of interest" description="Disordered" evidence="2">
    <location>
        <begin position="76"/>
        <end position="96"/>
    </location>
</feature>
<dbReference type="PANTHER" id="PTHR33096">
    <property type="entry name" value="CXC2 DOMAIN-CONTAINING PROTEIN"/>
    <property type="match status" value="1"/>
</dbReference>